<comment type="similarity">
    <text evidence="1 9">Belongs to the class-II aminoacyl-tRNA synthetase family.</text>
</comment>
<proteinExistence type="inferred from homology"/>
<comment type="function">
    <text evidence="9">Catalyzes the attachment of alanine to tRNA(Ala) in a two-step reaction: alanine is first activated by ATP to form Ala-AMP and then transferred to the acceptor end of tRNA(Ala). Also edits incorrectly charged Ser-tRNA(Ala) and Gly-tRNA(Ala) via its editing domain.</text>
</comment>
<evidence type="ECO:0000313" key="11">
    <source>
        <dbReference type="EMBL" id="OGH82784.1"/>
    </source>
</evidence>
<dbReference type="InterPro" id="IPR045864">
    <property type="entry name" value="aa-tRNA-synth_II/BPL/LPL"/>
</dbReference>
<evidence type="ECO:0000256" key="2">
    <source>
        <dbReference type="ARBA" id="ARBA00022555"/>
    </source>
</evidence>
<dbReference type="GO" id="GO:0004813">
    <property type="term" value="F:alanine-tRNA ligase activity"/>
    <property type="evidence" value="ECO:0007669"/>
    <property type="project" value="UniProtKB-UniRule"/>
</dbReference>
<dbReference type="Gene3D" id="3.30.980.10">
    <property type="entry name" value="Threonyl-trna Synthetase, Chain A, domain 2"/>
    <property type="match status" value="1"/>
</dbReference>
<evidence type="ECO:0000259" key="10">
    <source>
        <dbReference type="PROSITE" id="PS50860"/>
    </source>
</evidence>
<evidence type="ECO:0000256" key="6">
    <source>
        <dbReference type="ARBA" id="ARBA00022884"/>
    </source>
</evidence>
<keyword evidence="6 9" id="KW-0694">RNA-binding</keyword>
<protein>
    <recommendedName>
        <fullName evidence="9">Alanine--tRNA ligase</fullName>
        <ecNumber evidence="9">6.1.1.7</ecNumber>
    </recommendedName>
    <alternativeName>
        <fullName evidence="9">Alanyl-tRNA synthetase</fullName>
        <shortName evidence="9">AlaRS</shortName>
    </alternativeName>
</protein>
<dbReference type="SMART" id="SM00863">
    <property type="entry name" value="tRNA_SAD"/>
    <property type="match status" value="1"/>
</dbReference>
<comment type="subcellular location">
    <subcellularLocation>
        <location evidence="9">Cytoplasm</location>
    </subcellularLocation>
</comment>
<dbReference type="InterPro" id="IPR012947">
    <property type="entry name" value="tRNA_SAD"/>
</dbReference>
<dbReference type="NCBIfam" id="TIGR00344">
    <property type="entry name" value="alaS"/>
    <property type="match status" value="1"/>
</dbReference>
<dbReference type="InterPro" id="IPR023033">
    <property type="entry name" value="Ala_tRNA_ligase_euk/bac"/>
</dbReference>
<dbReference type="Gene3D" id="3.30.54.20">
    <property type="match status" value="1"/>
</dbReference>
<evidence type="ECO:0000256" key="4">
    <source>
        <dbReference type="ARBA" id="ARBA00022741"/>
    </source>
</evidence>
<dbReference type="SUPFAM" id="SSF55681">
    <property type="entry name" value="Class II aaRS and biotin synthetases"/>
    <property type="match status" value="1"/>
</dbReference>
<dbReference type="PROSITE" id="PS50860">
    <property type="entry name" value="AA_TRNA_LIGASE_II_ALA"/>
    <property type="match status" value="1"/>
</dbReference>
<dbReference type="FunFam" id="3.30.980.10:FF:000004">
    <property type="entry name" value="Alanine--tRNA ligase, cytoplasmic"/>
    <property type="match status" value="1"/>
</dbReference>
<organism evidence="11 12">
    <name type="scientific">Candidatus Magasanikbacteria bacterium RIFOXYB1_FULL_40_15</name>
    <dbReference type="NCBI Taxonomy" id="1798697"/>
    <lineage>
        <taxon>Bacteria</taxon>
        <taxon>Candidatus Magasanikiibacteriota</taxon>
    </lineage>
</organism>
<dbReference type="Pfam" id="PF01411">
    <property type="entry name" value="tRNA-synt_2c"/>
    <property type="match status" value="1"/>
</dbReference>
<dbReference type="InterPro" id="IPR018162">
    <property type="entry name" value="Ala-tRNA-ligase_IIc_anticod-bd"/>
</dbReference>
<feature type="binding site" evidence="9">
    <location>
        <position position="452"/>
    </location>
    <ligand>
        <name>Zn(2+)</name>
        <dbReference type="ChEBI" id="CHEBI:29105"/>
    </ligand>
</feature>
<evidence type="ECO:0000256" key="8">
    <source>
        <dbReference type="ARBA" id="ARBA00023146"/>
    </source>
</evidence>
<dbReference type="InterPro" id="IPR050058">
    <property type="entry name" value="Ala-tRNA_ligase"/>
</dbReference>
<dbReference type="InterPro" id="IPR018165">
    <property type="entry name" value="Ala-tRNA-synth_IIc_core"/>
</dbReference>
<evidence type="ECO:0000256" key="7">
    <source>
        <dbReference type="ARBA" id="ARBA00022917"/>
    </source>
</evidence>
<dbReference type="PRINTS" id="PR00980">
    <property type="entry name" value="TRNASYNTHALA"/>
</dbReference>
<dbReference type="EC" id="6.1.1.7" evidence="9"/>
<dbReference type="GO" id="GO:0002161">
    <property type="term" value="F:aminoacyl-tRNA deacylase activity"/>
    <property type="evidence" value="ECO:0007669"/>
    <property type="project" value="TreeGrafter"/>
</dbReference>
<keyword evidence="9" id="KW-0963">Cytoplasm</keyword>
<comment type="caution">
    <text evidence="11">The sequence shown here is derived from an EMBL/GenBank/DDBJ whole genome shotgun (WGS) entry which is preliminary data.</text>
</comment>
<keyword evidence="9" id="KW-0479">Metal-binding</keyword>
<keyword evidence="2 9" id="KW-0820">tRNA-binding</keyword>
<keyword evidence="8 9" id="KW-0030">Aminoacyl-tRNA synthetase</keyword>
<dbReference type="GO" id="GO:0005829">
    <property type="term" value="C:cytosol"/>
    <property type="evidence" value="ECO:0007669"/>
    <property type="project" value="TreeGrafter"/>
</dbReference>
<feature type="binding site" evidence="9">
    <location>
        <position position="567"/>
    </location>
    <ligand>
        <name>Zn(2+)</name>
        <dbReference type="ChEBI" id="CHEBI:29105"/>
    </ligand>
</feature>
<dbReference type="CDD" id="cd00673">
    <property type="entry name" value="AlaRS_core"/>
    <property type="match status" value="1"/>
</dbReference>
<comment type="domain">
    <text evidence="9">Consists of three domains; the N-terminal catalytic domain, the editing domain and the C-terminal C-Ala domain. The editing domain removes incorrectly charged amino acids, while the C-Ala domain, along with tRNA(Ala), serves as a bridge to cooperatively bring together the editing and aminoacylation centers thus stimulating deacylation of misacylated tRNAs.</text>
</comment>
<dbReference type="GO" id="GO:0000049">
    <property type="term" value="F:tRNA binding"/>
    <property type="evidence" value="ECO:0007669"/>
    <property type="project" value="UniProtKB-KW"/>
</dbReference>
<feature type="binding site" evidence="9">
    <location>
        <position position="448"/>
    </location>
    <ligand>
        <name>Zn(2+)</name>
        <dbReference type="ChEBI" id="CHEBI:29105"/>
    </ligand>
</feature>
<evidence type="ECO:0000256" key="5">
    <source>
        <dbReference type="ARBA" id="ARBA00022840"/>
    </source>
</evidence>
<evidence type="ECO:0000313" key="12">
    <source>
        <dbReference type="Proteomes" id="UP000176300"/>
    </source>
</evidence>
<dbReference type="SUPFAM" id="SSF101353">
    <property type="entry name" value="Putative anticodon-binding domain of alanyl-tRNA synthetase (AlaRS)"/>
    <property type="match status" value="1"/>
</dbReference>
<gene>
    <name evidence="9" type="primary">alaS</name>
    <name evidence="11" type="ORF">A2373_00925</name>
</gene>
<keyword evidence="9" id="KW-0862">Zinc</keyword>
<comment type="cofactor">
    <cofactor evidence="9">
        <name>Zn(2+)</name>
        <dbReference type="ChEBI" id="CHEBI:29105"/>
    </cofactor>
    <text evidence="9">Binds 1 zinc ion per subunit.</text>
</comment>
<dbReference type="STRING" id="1798697.A2373_00925"/>
<dbReference type="PANTHER" id="PTHR11777">
    <property type="entry name" value="ALANYL-TRNA SYNTHETASE"/>
    <property type="match status" value="1"/>
</dbReference>
<dbReference type="HAMAP" id="MF_00036_B">
    <property type="entry name" value="Ala_tRNA_synth_B"/>
    <property type="match status" value="1"/>
</dbReference>
<dbReference type="SUPFAM" id="SSF55186">
    <property type="entry name" value="ThrRS/AlaRS common domain"/>
    <property type="match status" value="1"/>
</dbReference>
<keyword evidence="7 9" id="KW-0648">Protein biosynthesis</keyword>
<evidence type="ECO:0000256" key="1">
    <source>
        <dbReference type="ARBA" id="ARBA00008226"/>
    </source>
</evidence>
<dbReference type="AlphaFoldDB" id="A0A1F6NG03"/>
<dbReference type="InterPro" id="IPR018163">
    <property type="entry name" value="Thr/Ala-tRNA-synth_IIc_edit"/>
</dbReference>
<dbReference type="Pfam" id="PF07973">
    <property type="entry name" value="tRNA_SAD"/>
    <property type="match status" value="1"/>
</dbReference>
<accession>A0A1F6NG03</accession>
<comment type="catalytic activity">
    <reaction evidence="9">
        <text>tRNA(Ala) + L-alanine + ATP = L-alanyl-tRNA(Ala) + AMP + diphosphate</text>
        <dbReference type="Rhea" id="RHEA:12540"/>
        <dbReference type="Rhea" id="RHEA-COMP:9657"/>
        <dbReference type="Rhea" id="RHEA-COMP:9923"/>
        <dbReference type="ChEBI" id="CHEBI:30616"/>
        <dbReference type="ChEBI" id="CHEBI:33019"/>
        <dbReference type="ChEBI" id="CHEBI:57972"/>
        <dbReference type="ChEBI" id="CHEBI:78442"/>
        <dbReference type="ChEBI" id="CHEBI:78497"/>
        <dbReference type="ChEBI" id="CHEBI:456215"/>
        <dbReference type="EC" id="6.1.1.7"/>
    </reaction>
</comment>
<keyword evidence="5 9" id="KW-0067">ATP-binding</keyword>
<dbReference type="PANTHER" id="PTHR11777:SF9">
    <property type="entry name" value="ALANINE--TRNA LIGASE, CYTOPLASMIC"/>
    <property type="match status" value="1"/>
</dbReference>
<keyword evidence="4 9" id="KW-0547">Nucleotide-binding</keyword>
<dbReference type="GO" id="GO:0005524">
    <property type="term" value="F:ATP binding"/>
    <property type="evidence" value="ECO:0007669"/>
    <property type="project" value="UniProtKB-UniRule"/>
</dbReference>
<sequence>MNTKELRELYVKFFEKEGHAIISSASLIPENDPTVLFTTAGMHPLVPYLMGEKHPAGSRLTDAQKCIRTGDIDEVGDAWHLTFFEMLGNWSLNSYWKKEAIKWSFEFLTEKLKIPVEKLAVTVFAGDGDAPIDNESAEIWTKLGISENRIAYLGKADNWWGPAGQTGPCGPDTEMFYWTGEDEAPEIYDPSDKRWVEIWNDVFMGYFKDKDGNYKKADKRNVDTGMGLERVIAVLGNMPDVYHVDTMWPVIEEIEEISGKKYGEDTEITKSMRIIADHLRAAVMIMGDNRGIAPSNVDQGYVVRKLLRRAIRHGRVLGIKDNFCCQVAEIVILLFKEIYPEVEKNKSFVLNEIEKEENKFGKALEEGIKVFNKIEGPEISGKDAFVLFSSYGFPLEITKELAKEKGLSVDEKEFEQEMKKHQDLSRQGAEQKFKGGLADASEQTKKLHTATHLLQAALRKVLGAHVEQKGSNITAERLRFDFSHPDKMTDEQKQRVEDLVNMAIEKEYPVSYREMTVDEAKAKGAMGLFESKYGEKVKVYTVGDPNQKPDAISDSPTFSMEICGGPHVENTKELGKFKIKKEEASSAGVRRIKAVLE</sequence>
<evidence type="ECO:0000256" key="3">
    <source>
        <dbReference type="ARBA" id="ARBA00022598"/>
    </source>
</evidence>
<dbReference type="Proteomes" id="UP000176300">
    <property type="component" value="Unassembled WGS sequence"/>
</dbReference>
<dbReference type="InterPro" id="IPR002318">
    <property type="entry name" value="Ala-tRNA-lgiase_IIc"/>
</dbReference>
<dbReference type="InterPro" id="IPR018164">
    <property type="entry name" value="Ala-tRNA-synth_IIc_N"/>
</dbReference>
<dbReference type="GO" id="GO:0008270">
    <property type="term" value="F:zinc ion binding"/>
    <property type="evidence" value="ECO:0007669"/>
    <property type="project" value="UniProtKB-UniRule"/>
</dbReference>
<keyword evidence="3 9" id="KW-0436">Ligase</keyword>
<feature type="domain" description="Alanyl-transfer RNA synthetases family profile" evidence="10">
    <location>
        <begin position="1"/>
        <end position="597"/>
    </location>
</feature>
<dbReference type="EMBL" id="MFQS01000028">
    <property type="protein sequence ID" value="OGH82784.1"/>
    <property type="molecule type" value="Genomic_DNA"/>
</dbReference>
<reference evidence="11 12" key="1">
    <citation type="journal article" date="2016" name="Nat. Commun.">
        <title>Thousands of microbial genomes shed light on interconnected biogeochemical processes in an aquifer system.</title>
        <authorList>
            <person name="Anantharaman K."/>
            <person name="Brown C.T."/>
            <person name="Hug L.A."/>
            <person name="Sharon I."/>
            <person name="Castelle C.J."/>
            <person name="Probst A.J."/>
            <person name="Thomas B.C."/>
            <person name="Singh A."/>
            <person name="Wilkins M.J."/>
            <person name="Karaoz U."/>
            <person name="Brodie E.L."/>
            <person name="Williams K.H."/>
            <person name="Hubbard S.S."/>
            <person name="Banfield J.F."/>
        </authorList>
    </citation>
    <scope>NUCLEOTIDE SEQUENCE [LARGE SCALE GENOMIC DNA]</scope>
</reference>
<dbReference type="Gene3D" id="3.30.930.10">
    <property type="entry name" value="Bira Bifunctional Protein, Domain 2"/>
    <property type="match status" value="1"/>
</dbReference>
<dbReference type="GO" id="GO:0006419">
    <property type="term" value="P:alanyl-tRNA aminoacylation"/>
    <property type="evidence" value="ECO:0007669"/>
    <property type="project" value="UniProtKB-UniRule"/>
</dbReference>
<name>A0A1F6NG03_9BACT</name>
<dbReference type="NCBIfam" id="NF002436">
    <property type="entry name" value="PRK01584.1"/>
    <property type="match status" value="1"/>
</dbReference>
<evidence type="ECO:0000256" key="9">
    <source>
        <dbReference type="HAMAP-Rule" id="MF_00036"/>
    </source>
</evidence>
<feature type="binding site" evidence="9">
    <location>
        <position position="563"/>
    </location>
    <ligand>
        <name>Zn(2+)</name>
        <dbReference type="ChEBI" id="CHEBI:29105"/>
    </ligand>
</feature>